<dbReference type="EMBL" id="NBIV01000003">
    <property type="protein sequence ID" value="PXF49696.1"/>
    <property type="molecule type" value="Genomic_DNA"/>
</dbReference>
<proteinExistence type="predicted"/>
<dbReference type="AlphaFoldDB" id="A0A2V3J5I2"/>
<comment type="caution">
    <text evidence="1">The sequence shown here is derived from an EMBL/GenBank/DDBJ whole genome shotgun (WGS) entry which is preliminary data.</text>
</comment>
<evidence type="ECO:0000313" key="1">
    <source>
        <dbReference type="EMBL" id="PXF49696.1"/>
    </source>
</evidence>
<name>A0A2V3J5I2_9FLOR</name>
<evidence type="ECO:0000313" key="2">
    <source>
        <dbReference type="Proteomes" id="UP000247409"/>
    </source>
</evidence>
<reference evidence="1 2" key="1">
    <citation type="journal article" date="2018" name="Mol. Biol. Evol.">
        <title>Analysis of the draft genome of the red seaweed Gracilariopsis chorda provides insights into genome size evolution in Rhodophyta.</title>
        <authorList>
            <person name="Lee J."/>
            <person name="Yang E.C."/>
            <person name="Graf L."/>
            <person name="Yang J.H."/>
            <person name="Qiu H."/>
            <person name="Zel Zion U."/>
            <person name="Chan C.X."/>
            <person name="Stephens T.G."/>
            <person name="Weber A.P.M."/>
            <person name="Boo G.H."/>
            <person name="Boo S.M."/>
            <person name="Kim K.M."/>
            <person name="Shin Y."/>
            <person name="Jung M."/>
            <person name="Lee S.J."/>
            <person name="Yim H.S."/>
            <person name="Lee J.H."/>
            <person name="Bhattacharya D."/>
            <person name="Yoon H.S."/>
        </authorList>
    </citation>
    <scope>NUCLEOTIDE SEQUENCE [LARGE SCALE GENOMIC DNA]</scope>
    <source>
        <strain evidence="1 2">SKKU-2015</strain>
        <tissue evidence="1">Whole body</tissue>
    </source>
</reference>
<gene>
    <name evidence="1" type="ORF">BWQ96_00574</name>
</gene>
<dbReference type="Proteomes" id="UP000247409">
    <property type="component" value="Unassembled WGS sequence"/>
</dbReference>
<protein>
    <submittedName>
        <fullName evidence="1">Uncharacterized protein</fullName>
    </submittedName>
</protein>
<sequence length="58" mass="5966">MALAALQAIASKSVYATAAPVFDDPDPGREQCSSCQATAGDSTVLQAENGNQMVYSVD</sequence>
<keyword evidence="2" id="KW-1185">Reference proteome</keyword>
<organism evidence="1 2">
    <name type="scientific">Gracilariopsis chorda</name>
    <dbReference type="NCBI Taxonomy" id="448386"/>
    <lineage>
        <taxon>Eukaryota</taxon>
        <taxon>Rhodophyta</taxon>
        <taxon>Florideophyceae</taxon>
        <taxon>Rhodymeniophycidae</taxon>
        <taxon>Gracilariales</taxon>
        <taxon>Gracilariaceae</taxon>
        <taxon>Gracilariopsis</taxon>
    </lineage>
</organism>
<accession>A0A2V3J5I2</accession>